<dbReference type="InterPro" id="IPR036909">
    <property type="entry name" value="Cyt_c-like_dom_sf"/>
</dbReference>
<dbReference type="PROSITE" id="PS51007">
    <property type="entry name" value="CYTC"/>
    <property type="match status" value="1"/>
</dbReference>
<evidence type="ECO:0000256" key="4">
    <source>
        <dbReference type="PROSITE-ProRule" id="PRU00433"/>
    </source>
</evidence>
<keyword evidence="5" id="KW-0732">Signal</keyword>
<dbReference type="InterPro" id="IPR015170">
    <property type="entry name" value="DUF1924_SHP"/>
</dbReference>
<dbReference type="GO" id="GO:0020037">
    <property type="term" value="F:heme binding"/>
    <property type="evidence" value="ECO:0007669"/>
    <property type="project" value="InterPro"/>
</dbReference>
<evidence type="ECO:0000313" key="7">
    <source>
        <dbReference type="EMBL" id="PMS21118.1"/>
    </source>
</evidence>
<organism evidence="7 8">
    <name type="scientific">Trinickia dabaoshanensis</name>
    <dbReference type="NCBI Taxonomy" id="564714"/>
    <lineage>
        <taxon>Bacteria</taxon>
        <taxon>Pseudomonadati</taxon>
        <taxon>Pseudomonadota</taxon>
        <taxon>Betaproteobacteria</taxon>
        <taxon>Burkholderiales</taxon>
        <taxon>Burkholderiaceae</taxon>
        <taxon>Trinickia</taxon>
    </lineage>
</organism>
<protein>
    <submittedName>
        <fullName evidence="7">Cytochrome C</fullName>
    </submittedName>
</protein>
<keyword evidence="8" id="KW-1185">Reference proteome</keyword>
<evidence type="ECO:0000313" key="8">
    <source>
        <dbReference type="Proteomes" id="UP000235616"/>
    </source>
</evidence>
<keyword evidence="3 4" id="KW-0408">Iron</keyword>
<evidence type="ECO:0000256" key="1">
    <source>
        <dbReference type="ARBA" id="ARBA00022617"/>
    </source>
</evidence>
<dbReference type="SUPFAM" id="SSF46626">
    <property type="entry name" value="Cytochrome c"/>
    <property type="match status" value="1"/>
</dbReference>
<dbReference type="EMBL" id="PNYA01000006">
    <property type="protein sequence ID" value="PMS21118.1"/>
    <property type="molecule type" value="Genomic_DNA"/>
</dbReference>
<reference evidence="7 8" key="1">
    <citation type="submission" date="2018-01" db="EMBL/GenBank/DDBJ databases">
        <title>Whole genome analyses suggest that Burkholderia sensu lato contains two further novel genera in the rhizoxinica-symbiotica group Mycetohabitans gen. nov., and Trinickia gen. nov.: implications for the evolution of diazotrophy and nodulation in the Burkholderiaceae.</title>
        <authorList>
            <person name="Estrada-de los Santos P."/>
            <person name="Palmer M."/>
            <person name="Chavez-Ramirez B."/>
            <person name="Beukes C."/>
            <person name="Steenkamp E.T."/>
            <person name="Hirsch A.M."/>
            <person name="Manyaka P."/>
            <person name="Maluk M."/>
            <person name="Lafos M."/>
            <person name="Crook M."/>
            <person name="Gross E."/>
            <person name="Simon M.F."/>
            <person name="Bueno dos Reis Junior F."/>
            <person name="Poole P.S."/>
            <person name="Venter S.N."/>
            <person name="James E.K."/>
        </authorList>
    </citation>
    <scope>NUCLEOTIDE SEQUENCE [LARGE SCALE GENOMIC DNA]</scope>
    <source>
        <strain evidence="7 8">GIMN1.004</strain>
    </source>
</reference>
<dbReference type="Gene3D" id="1.10.760.10">
    <property type="entry name" value="Cytochrome c-like domain"/>
    <property type="match status" value="1"/>
</dbReference>
<sequence length="138" mass="14774">MLTFARLRALRALCVGGLIATAGVSLAYAQSPEQILSGYAAQSGAAPDPARGQQFFTNRHGREWACATCHGATPTGTGKHAATGKAIEPLAPAFNPARFTQSAKVEKWFRRNCMDVVGRECSAPEKADVLSWLITLKR</sequence>
<dbReference type="InterPro" id="IPR009056">
    <property type="entry name" value="Cyt_c-like_dom"/>
</dbReference>
<feature type="chain" id="PRO_5014698634" evidence="5">
    <location>
        <begin position="28"/>
        <end position="138"/>
    </location>
</feature>
<dbReference type="AlphaFoldDB" id="A0A2N7VVE1"/>
<keyword evidence="2 4" id="KW-0479">Metal-binding</keyword>
<dbReference type="GO" id="GO:0046872">
    <property type="term" value="F:metal ion binding"/>
    <property type="evidence" value="ECO:0007669"/>
    <property type="project" value="UniProtKB-KW"/>
</dbReference>
<keyword evidence="1 4" id="KW-0349">Heme</keyword>
<feature type="signal peptide" evidence="5">
    <location>
        <begin position="1"/>
        <end position="27"/>
    </location>
</feature>
<dbReference type="Pfam" id="PF09086">
    <property type="entry name" value="DUF1924"/>
    <property type="match status" value="1"/>
</dbReference>
<dbReference type="OrthoDB" id="5295318at2"/>
<proteinExistence type="predicted"/>
<gene>
    <name evidence="7" type="ORF">C0Z18_07935</name>
</gene>
<dbReference type="Proteomes" id="UP000235616">
    <property type="component" value="Unassembled WGS sequence"/>
</dbReference>
<evidence type="ECO:0000256" key="3">
    <source>
        <dbReference type="ARBA" id="ARBA00023004"/>
    </source>
</evidence>
<evidence type="ECO:0000256" key="5">
    <source>
        <dbReference type="SAM" id="SignalP"/>
    </source>
</evidence>
<dbReference type="RefSeq" id="WP_102644859.1">
    <property type="nucleotide sequence ID" value="NZ_PNYA01000006.1"/>
</dbReference>
<evidence type="ECO:0000256" key="2">
    <source>
        <dbReference type="ARBA" id="ARBA00022723"/>
    </source>
</evidence>
<feature type="domain" description="Cytochrome c" evidence="6">
    <location>
        <begin position="47"/>
        <end position="137"/>
    </location>
</feature>
<dbReference type="GO" id="GO:0009055">
    <property type="term" value="F:electron transfer activity"/>
    <property type="evidence" value="ECO:0007669"/>
    <property type="project" value="InterPro"/>
</dbReference>
<comment type="caution">
    <text evidence="7">The sequence shown here is derived from an EMBL/GenBank/DDBJ whole genome shotgun (WGS) entry which is preliminary data.</text>
</comment>
<accession>A0A2N7VVE1</accession>
<name>A0A2N7VVE1_9BURK</name>
<evidence type="ECO:0000259" key="6">
    <source>
        <dbReference type="PROSITE" id="PS51007"/>
    </source>
</evidence>